<dbReference type="EMBL" id="JASSZA010000002">
    <property type="protein sequence ID" value="KAK2118061.1"/>
    <property type="molecule type" value="Genomic_DNA"/>
</dbReference>
<name>A0ABQ9W8X0_SAGOE</name>
<proteinExistence type="predicted"/>
<evidence type="ECO:0000313" key="1">
    <source>
        <dbReference type="EMBL" id="KAK2118061.1"/>
    </source>
</evidence>
<dbReference type="InterPro" id="IPR023578">
    <property type="entry name" value="Ras_GEF_dom_sf"/>
</dbReference>
<gene>
    <name evidence="1" type="ORF">P7K49_004948</name>
</gene>
<accession>A0ABQ9W8X0</accession>
<evidence type="ECO:0000313" key="2">
    <source>
        <dbReference type="Proteomes" id="UP001266305"/>
    </source>
</evidence>
<comment type="caution">
    <text evidence="1">The sequence shown here is derived from an EMBL/GenBank/DDBJ whole genome shotgun (WGS) entry which is preliminary data.</text>
</comment>
<dbReference type="Proteomes" id="UP001266305">
    <property type="component" value="Unassembled WGS sequence"/>
</dbReference>
<sequence>MKAECFQSLSAMELAEQITLLDHIIFRSIPYDSHLAELPGQVNAQYKPNKERFSALNVCALLRTKHNPCILQESGRQGRTEGENSASD</sequence>
<protein>
    <submittedName>
        <fullName evidence="1">Uncharacterized protein</fullName>
    </submittedName>
</protein>
<dbReference type="SUPFAM" id="SSF48366">
    <property type="entry name" value="Ras GEF"/>
    <property type="match status" value="1"/>
</dbReference>
<keyword evidence="2" id="KW-1185">Reference proteome</keyword>
<organism evidence="1 2">
    <name type="scientific">Saguinus oedipus</name>
    <name type="common">Cotton-top tamarin</name>
    <name type="synonym">Oedipomidas oedipus</name>
    <dbReference type="NCBI Taxonomy" id="9490"/>
    <lineage>
        <taxon>Eukaryota</taxon>
        <taxon>Metazoa</taxon>
        <taxon>Chordata</taxon>
        <taxon>Craniata</taxon>
        <taxon>Vertebrata</taxon>
        <taxon>Euteleostomi</taxon>
        <taxon>Mammalia</taxon>
        <taxon>Eutheria</taxon>
        <taxon>Euarchontoglires</taxon>
        <taxon>Primates</taxon>
        <taxon>Haplorrhini</taxon>
        <taxon>Platyrrhini</taxon>
        <taxon>Cebidae</taxon>
        <taxon>Callitrichinae</taxon>
        <taxon>Saguinus</taxon>
    </lineage>
</organism>
<reference evidence="1 2" key="1">
    <citation type="submission" date="2023-05" db="EMBL/GenBank/DDBJ databases">
        <title>B98-5 Cell Line De Novo Hybrid Assembly: An Optical Mapping Approach.</title>
        <authorList>
            <person name="Kananen K."/>
            <person name="Auerbach J.A."/>
            <person name="Kautto E."/>
            <person name="Blachly J.S."/>
        </authorList>
    </citation>
    <scope>NUCLEOTIDE SEQUENCE [LARGE SCALE GENOMIC DNA]</scope>
    <source>
        <strain evidence="1">B95-8</strain>
        <tissue evidence="1">Cell line</tissue>
    </source>
</reference>